<sequence length="142" mass="16220">MFNVLLTNPDKLLTRDELNEAIIKTIDPPEAWVATAKIRLQAMGLCAAVDLLEKYGPLTKRVHLFVDRHGLALIDQTMIEGVNERLLRRWAQLPQAERDRLSEDFSPVALADGSFKYPMVVYYPDNGPTKRRQAHQRPRGLL</sequence>
<dbReference type="EMBL" id="CDMY01000221">
    <property type="protein sequence ID" value="CEL94565.1"/>
    <property type="molecule type" value="Genomic_DNA"/>
</dbReference>
<keyword evidence="2" id="KW-1185">Reference proteome</keyword>
<evidence type="ECO:0000313" key="2">
    <source>
        <dbReference type="Proteomes" id="UP000041254"/>
    </source>
</evidence>
<name>A0A0G4EGH7_VITBC</name>
<proteinExistence type="predicted"/>
<gene>
    <name evidence="1" type="ORF">Vbra_7291</name>
</gene>
<reference evidence="1 2" key="1">
    <citation type="submission" date="2014-11" db="EMBL/GenBank/DDBJ databases">
        <authorList>
            <person name="Zhu J."/>
            <person name="Qi W."/>
            <person name="Song R."/>
        </authorList>
    </citation>
    <scope>NUCLEOTIDE SEQUENCE [LARGE SCALE GENOMIC DNA]</scope>
</reference>
<evidence type="ECO:0000313" key="1">
    <source>
        <dbReference type="EMBL" id="CEL94565.1"/>
    </source>
</evidence>
<dbReference type="AlphaFoldDB" id="A0A0G4EGH7"/>
<organism evidence="1 2">
    <name type="scientific">Vitrella brassicaformis (strain CCMP3155)</name>
    <dbReference type="NCBI Taxonomy" id="1169540"/>
    <lineage>
        <taxon>Eukaryota</taxon>
        <taxon>Sar</taxon>
        <taxon>Alveolata</taxon>
        <taxon>Colpodellida</taxon>
        <taxon>Vitrellaceae</taxon>
        <taxon>Vitrella</taxon>
    </lineage>
</organism>
<accession>A0A0G4EGH7</accession>
<dbReference type="Proteomes" id="UP000041254">
    <property type="component" value="Unassembled WGS sequence"/>
</dbReference>
<dbReference type="VEuPathDB" id="CryptoDB:Vbra_7291"/>
<protein>
    <submittedName>
        <fullName evidence="1">Uncharacterized protein</fullName>
    </submittedName>
</protein>
<dbReference type="InParanoid" id="A0A0G4EGH7"/>